<comment type="caution">
    <text evidence="2">The sequence shown here is derived from an EMBL/GenBank/DDBJ whole genome shotgun (WGS) entry which is preliminary data.</text>
</comment>
<protein>
    <submittedName>
        <fullName evidence="2">Uncharacterized protein</fullName>
    </submittedName>
</protein>
<gene>
    <name evidence="2" type="ORF">OU415_00330</name>
</gene>
<dbReference type="Proteomes" id="UP001210380">
    <property type="component" value="Unassembled WGS sequence"/>
</dbReference>
<keyword evidence="3" id="KW-1185">Reference proteome</keyword>
<sequence length="115" mass="13217">MTHKPRRAAPTPPHHNIVVQLELDPPRWVLGFVDVDGTWHESVTMPATPSEDEPAQRATRDGVQPWAARMLDRPHVRLHRVTDTRRATWWVTAPHDDQRSTDEPATTRQPLDDPE</sequence>
<dbReference type="RefSeq" id="WP_270946425.1">
    <property type="nucleotide sequence ID" value="NZ_JAQGLA010000001.1"/>
</dbReference>
<organism evidence="2 3">
    <name type="scientific">Saccharopolyspora oryzae</name>
    <dbReference type="NCBI Taxonomy" id="2997343"/>
    <lineage>
        <taxon>Bacteria</taxon>
        <taxon>Bacillati</taxon>
        <taxon>Actinomycetota</taxon>
        <taxon>Actinomycetes</taxon>
        <taxon>Pseudonocardiales</taxon>
        <taxon>Pseudonocardiaceae</taxon>
        <taxon>Saccharopolyspora</taxon>
    </lineage>
</organism>
<evidence type="ECO:0000313" key="3">
    <source>
        <dbReference type="Proteomes" id="UP001210380"/>
    </source>
</evidence>
<feature type="region of interest" description="Disordered" evidence="1">
    <location>
        <begin position="92"/>
        <end position="115"/>
    </location>
</feature>
<proteinExistence type="predicted"/>
<dbReference type="EMBL" id="JAQGLA010000001">
    <property type="protein sequence ID" value="MDA3623856.1"/>
    <property type="molecule type" value="Genomic_DNA"/>
</dbReference>
<accession>A0ABT4UQ47</accession>
<name>A0ABT4UQ47_9PSEU</name>
<reference evidence="2 3" key="1">
    <citation type="submission" date="2022-11" db="EMBL/GenBank/DDBJ databases">
        <title>Draft genome sequence of Saccharopolyspora sp. WRP15-2 isolated from rhizosphere soils of wild rice in Thailand.</title>
        <authorList>
            <person name="Duangmal K."/>
            <person name="Kammanee S."/>
            <person name="Muangham S."/>
        </authorList>
    </citation>
    <scope>NUCLEOTIDE SEQUENCE [LARGE SCALE GENOMIC DNA]</scope>
    <source>
        <strain evidence="2 3">WRP15-2</strain>
    </source>
</reference>
<feature type="region of interest" description="Disordered" evidence="1">
    <location>
        <begin position="43"/>
        <end position="62"/>
    </location>
</feature>
<evidence type="ECO:0000256" key="1">
    <source>
        <dbReference type="SAM" id="MobiDB-lite"/>
    </source>
</evidence>
<evidence type="ECO:0000313" key="2">
    <source>
        <dbReference type="EMBL" id="MDA3623856.1"/>
    </source>
</evidence>